<keyword evidence="1" id="KW-0540">Nuclease</keyword>
<keyword evidence="4" id="KW-0472">Membrane</keyword>
<protein>
    <submittedName>
        <fullName evidence="6">DNA polymerase-3 subunit epsilon</fullName>
    </submittedName>
</protein>
<dbReference type="RefSeq" id="WP_089683117.1">
    <property type="nucleotide sequence ID" value="NZ_FNFO01000005.1"/>
</dbReference>
<evidence type="ECO:0000313" key="6">
    <source>
        <dbReference type="EMBL" id="SDL29430.1"/>
    </source>
</evidence>
<dbReference type="GO" id="GO:0008408">
    <property type="term" value="F:3'-5' exonuclease activity"/>
    <property type="evidence" value="ECO:0007669"/>
    <property type="project" value="TreeGrafter"/>
</dbReference>
<dbReference type="PANTHER" id="PTHR30231">
    <property type="entry name" value="DNA POLYMERASE III SUBUNIT EPSILON"/>
    <property type="match status" value="1"/>
</dbReference>
<proteinExistence type="predicted"/>
<evidence type="ECO:0000256" key="2">
    <source>
        <dbReference type="ARBA" id="ARBA00022801"/>
    </source>
</evidence>
<evidence type="ECO:0000256" key="4">
    <source>
        <dbReference type="SAM" id="Phobius"/>
    </source>
</evidence>
<feature type="transmembrane region" description="Helical" evidence="4">
    <location>
        <begin position="212"/>
        <end position="233"/>
    </location>
</feature>
<dbReference type="SMART" id="SM00479">
    <property type="entry name" value="EXOIII"/>
    <property type="match status" value="1"/>
</dbReference>
<organism evidence="6 7">
    <name type="scientific">Catalinimonas alkaloidigena</name>
    <dbReference type="NCBI Taxonomy" id="1075417"/>
    <lineage>
        <taxon>Bacteria</taxon>
        <taxon>Pseudomonadati</taxon>
        <taxon>Bacteroidota</taxon>
        <taxon>Cytophagia</taxon>
        <taxon>Cytophagales</taxon>
        <taxon>Catalimonadaceae</taxon>
        <taxon>Catalinimonas</taxon>
    </lineage>
</organism>
<keyword evidence="4" id="KW-1133">Transmembrane helix</keyword>
<evidence type="ECO:0000313" key="7">
    <source>
        <dbReference type="Proteomes" id="UP000198510"/>
    </source>
</evidence>
<dbReference type="Gene3D" id="3.30.420.10">
    <property type="entry name" value="Ribonuclease H-like superfamily/Ribonuclease H"/>
    <property type="match status" value="1"/>
</dbReference>
<keyword evidence="2" id="KW-0378">Hydrolase</keyword>
<sequence>MIPEYLLFVDTETSGRPKHWDSRRVEEWPYIVQVAWVIFTRDGKEVKARNYLIKPDDYDIERKSERIHGISVAVAQEKGIARRKALRALYSDLRQYKPMMVAHYMDFDQRMLEMGFRRAGLKNIIKETPRFCTMKATSEYIHVPGRHYPKLGELYQTLFKRRLEHQHDAMCDARAVADCFFELVRKGDIDEHVIEAQQSRSRITKKIKKRTGYGLLMLLTVILTALLILFLVLQ</sequence>
<dbReference type="Proteomes" id="UP000198510">
    <property type="component" value="Unassembled WGS sequence"/>
</dbReference>
<keyword evidence="4" id="KW-0812">Transmembrane</keyword>
<keyword evidence="3" id="KW-0269">Exonuclease</keyword>
<dbReference type="InterPro" id="IPR036397">
    <property type="entry name" value="RNaseH_sf"/>
</dbReference>
<accession>A0A1G9IW65</accession>
<reference evidence="6 7" key="1">
    <citation type="submission" date="2016-10" db="EMBL/GenBank/DDBJ databases">
        <authorList>
            <person name="de Groot N.N."/>
        </authorList>
    </citation>
    <scope>NUCLEOTIDE SEQUENCE [LARGE SCALE GENOMIC DNA]</scope>
    <source>
        <strain evidence="6 7">DSM 25186</strain>
    </source>
</reference>
<dbReference type="AlphaFoldDB" id="A0A1G9IW65"/>
<keyword evidence="7" id="KW-1185">Reference proteome</keyword>
<dbReference type="GO" id="GO:0006259">
    <property type="term" value="P:DNA metabolic process"/>
    <property type="evidence" value="ECO:0007669"/>
    <property type="project" value="UniProtKB-ARBA"/>
</dbReference>
<feature type="domain" description="Exonuclease" evidence="5">
    <location>
        <begin position="5"/>
        <end position="189"/>
    </location>
</feature>
<name>A0A1G9IW65_9BACT</name>
<dbReference type="InterPro" id="IPR012337">
    <property type="entry name" value="RNaseH-like_sf"/>
</dbReference>
<dbReference type="GO" id="GO:0003676">
    <property type="term" value="F:nucleic acid binding"/>
    <property type="evidence" value="ECO:0007669"/>
    <property type="project" value="InterPro"/>
</dbReference>
<gene>
    <name evidence="6" type="ORF">SAMN05421823_105129</name>
</gene>
<dbReference type="SUPFAM" id="SSF53098">
    <property type="entry name" value="Ribonuclease H-like"/>
    <property type="match status" value="1"/>
</dbReference>
<dbReference type="OrthoDB" id="9804290at2"/>
<dbReference type="CDD" id="cd06127">
    <property type="entry name" value="DEDDh"/>
    <property type="match status" value="1"/>
</dbReference>
<dbReference type="InterPro" id="IPR013520">
    <property type="entry name" value="Ribonucl_H"/>
</dbReference>
<evidence type="ECO:0000256" key="3">
    <source>
        <dbReference type="ARBA" id="ARBA00022839"/>
    </source>
</evidence>
<dbReference type="EMBL" id="FNFO01000005">
    <property type="protein sequence ID" value="SDL29430.1"/>
    <property type="molecule type" value="Genomic_DNA"/>
</dbReference>
<dbReference type="PANTHER" id="PTHR30231:SF4">
    <property type="entry name" value="PROTEIN NEN2"/>
    <property type="match status" value="1"/>
</dbReference>
<evidence type="ECO:0000259" key="5">
    <source>
        <dbReference type="SMART" id="SM00479"/>
    </source>
</evidence>
<dbReference type="Pfam" id="PF00929">
    <property type="entry name" value="RNase_T"/>
    <property type="match status" value="1"/>
</dbReference>
<evidence type="ECO:0000256" key="1">
    <source>
        <dbReference type="ARBA" id="ARBA00022722"/>
    </source>
</evidence>
<dbReference type="STRING" id="1075417.SAMN05421823_105129"/>